<dbReference type="AlphaFoldDB" id="A0ABD0X1P1"/>
<organism evidence="2 3">
    <name type="scientific">Umbra pygmaea</name>
    <name type="common">Eastern mudminnow</name>
    <dbReference type="NCBI Taxonomy" id="75934"/>
    <lineage>
        <taxon>Eukaryota</taxon>
        <taxon>Metazoa</taxon>
        <taxon>Chordata</taxon>
        <taxon>Craniata</taxon>
        <taxon>Vertebrata</taxon>
        <taxon>Euteleostomi</taxon>
        <taxon>Actinopterygii</taxon>
        <taxon>Neopterygii</taxon>
        <taxon>Teleostei</taxon>
        <taxon>Protacanthopterygii</taxon>
        <taxon>Esociformes</taxon>
        <taxon>Umbridae</taxon>
        <taxon>Umbra</taxon>
    </lineage>
</organism>
<evidence type="ECO:0000256" key="1">
    <source>
        <dbReference type="SAM" id="SignalP"/>
    </source>
</evidence>
<comment type="caution">
    <text evidence="2">The sequence shown here is derived from an EMBL/GenBank/DDBJ whole genome shotgun (WGS) entry which is preliminary data.</text>
</comment>
<feature type="signal peptide" evidence="1">
    <location>
        <begin position="1"/>
        <end position="29"/>
    </location>
</feature>
<keyword evidence="3" id="KW-1185">Reference proteome</keyword>
<accession>A0ABD0X1P1</accession>
<dbReference type="PROSITE" id="PS51257">
    <property type="entry name" value="PROKAR_LIPOPROTEIN"/>
    <property type="match status" value="1"/>
</dbReference>
<gene>
    <name evidence="2" type="ORF">UPYG_G00152150</name>
</gene>
<feature type="chain" id="PRO_5044770238" description="Apolipoprotein A-II" evidence="1">
    <location>
        <begin position="30"/>
        <end position="241"/>
    </location>
</feature>
<protein>
    <recommendedName>
        <fullName evidence="4">Apolipoprotein A-II</fullName>
    </recommendedName>
</protein>
<evidence type="ECO:0000313" key="2">
    <source>
        <dbReference type="EMBL" id="KAL0985039.1"/>
    </source>
</evidence>
<sequence>MLRTNRKMQGKLLLVACLLIIQACVPIVAQTLSPDESESSGYLQQAREAYRAAKDKAHVIGETVLGFAGAYYEDHVKPVADHYPPETCFTGICTPTSTGEMNGKLALAFVLALQVSVSLCQIPVPDKELVEKYEGMKSVFYKRLNNAYNKVQAAVGPLTENAGQSQAVKDYVEELQGNPHFQSVVKISTGLAQEAVPVIDKIRSAGLGLYGAYLRPHIGTYLDEAITHAKVYLDQVLPTEN</sequence>
<evidence type="ECO:0000313" key="3">
    <source>
        <dbReference type="Proteomes" id="UP001557470"/>
    </source>
</evidence>
<reference evidence="2 3" key="1">
    <citation type="submission" date="2024-06" db="EMBL/GenBank/DDBJ databases">
        <authorList>
            <person name="Pan Q."/>
            <person name="Wen M."/>
            <person name="Jouanno E."/>
            <person name="Zahm M."/>
            <person name="Klopp C."/>
            <person name="Cabau C."/>
            <person name="Louis A."/>
            <person name="Berthelot C."/>
            <person name="Parey E."/>
            <person name="Roest Crollius H."/>
            <person name="Montfort J."/>
            <person name="Robinson-Rechavi M."/>
            <person name="Bouchez O."/>
            <person name="Lampietro C."/>
            <person name="Lopez Roques C."/>
            <person name="Donnadieu C."/>
            <person name="Postlethwait J."/>
            <person name="Bobe J."/>
            <person name="Verreycken H."/>
            <person name="Guiguen Y."/>
        </authorList>
    </citation>
    <scope>NUCLEOTIDE SEQUENCE [LARGE SCALE GENOMIC DNA]</scope>
    <source>
        <strain evidence="2">Up_M1</strain>
        <tissue evidence="2">Testis</tissue>
    </source>
</reference>
<dbReference type="EMBL" id="JAGEUA010000004">
    <property type="protein sequence ID" value="KAL0985039.1"/>
    <property type="molecule type" value="Genomic_DNA"/>
</dbReference>
<keyword evidence="1" id="KW-0732">Signal</keyword>
<dbReference type="Proteomes" id="UP001557470">
    <property type="component" value="Unassembled WGS sequence"/>
</dbReference>
<name>A0ABD0X1P1_UMBPY</name>
<proteinExistence type="predicted"/>
<evidence type="ECO:0008006" key="4">
    <source>
        <dbReference type="Google" id="ProtNLM"/>
    </source>
</evidence>